<accession>A0A2D2Q139</accession>
<reference evidence="7" key="2">
    <citation type="journal article" date="2022" name="Front. Microbiol.">
        <title>Comparative Genomic Analysis Revealed Distinct Molecular Components and Organization of CO2-Concentrating Mechanism in Thermophilic Cyanobacteria.</title>
        <authorList>
            <person name="Tang J."/>
            <person name="Zhou H."/>
            <person name="Yao D."/>
            <person name="Riaz S."/>
            <person name="You D."/>
            <person name="Klepacz-Smolka A."/>
            <person name="Daroch M."/>
        </authorList>
    </citation>
    <scope>NUCLEOTIDE SEQUENCE [LARGE SCALE GENOMIC DNA]</scope>
    <source>
        <strain evidence="7">PCC 6715</strain>
    </source>
</reference>
<dbReference type="RefSeq" id="WP_099798562.1">
    <property type="nucleotide sequence ID" value="NZ_CP018092.1"/>
</dbReference>
<evidence type="ECO:0000256" key="1">
    <source>
        <dbReference type="ARBA" id="ARBA00004776"/>
    </source>
</evidence>
<name>A0A2D2Q139_PARLV</name>
<dbReference type="Gene3D" id="3.90.550.10">
    <property type="entry name" value="Spore Coat Polysaccharide Biosynthesis Protein SpsA, Chain A"/>
    <property type="match status" value="1"/>
</dbReference>
<evidence type="ECO:0000313" key="6">
    <source>
        <dbReference type="EMBL" id="ATS18213.1"/>
    </source>
</evidence>
<dbReference type="PANTHER" id="PTHR43179:SF12">
    <property type="entry name" value="GALACTOFURANOSYLTRANSFERASE GLFT2"/>
    <property type="match status" value="1"/>
</dbReference>
<dbReference type="EMBL" id="CP018092">
    <property type="protein sequence ID" value="ATS18213.1"/>
    <property type="molecule type" value="Genomic_DNA"/>
</dbReference>
<dbReference type="InterPro" id="IPR029044">
    <property type="entry name" value="Nucleotide-diphossugar_trans"/>
</dbReference>
<organism evidence="6 7">
    <name type="scientific">Parathermosynechococcus lividus PCC 6715</name>
    <dbReference type="NCBI Taxonomy" id="1917166"/>
    <lineage>
        <taxon>Bacteria</taxon>
        <taxon>Bacillati</taxon>
        <taxon>Cyanobacteriota</taxon>
        <taxon>Cyanophyceae</taxon>
        <taxon>Acaryochloridales</taxon>
        <taxon>Thermosynechococcaceae</taxon>
        <taxon>Parathermosynechococcus</taxon>
    </lineage>
</organism>
<reference evidence="6 7" key="1">
    <citation type="submission" date="2016-11" db="EMBL/GenBank/DDBJ databases">
        <title>Complete genome sequence of thermophilic cyanobacteria strain Synechococcus sp. PCC6715.</title>
        <authorList>
            <person name="Tang J."/>
            <person name="Daroch M."/>
            <person name="Liang Y."/>
            <person name="Jiang D."/>
            <person name="Shah M."/>
        </authorList>
    </citation>
    <scope>NUCLEOTIDE SEQUENCE [LARGE SCALE GENOMIC DNA]</scope>
    <source>
        <strain evidence="6 7">PCC 6715</strain>
    </source>
</reference>
<keyword evidence="7" id="KW-1185">Reference proteome</keyword>
<dbReference type="OrthoDB" id="452659at2"/>
<evidence type="ECO:0000256" key="4">
    <source>
        <dbReference type="ARBA" id="ARBA00022679"/>
    </source>
</evidence>
<dbReference type="AlphaFoldDB" id="A0A2D2Q139"/>
<protein>
    <recommendedName>
        <fullName evidence="5">Glycosyltransferase 2-like domain-containing protein</fullName>
    </recommendedName>
</protein>
<keyword evidence="4" id="KW-0808">Transferase</keyword>
<dbReference type="Proteomes" id="UP000231057">
    <property type="component" value="Chromosome"/>
</dbReference>
<dbReference type="InterPro" id="IPR001173">
    <property type="entry name" value="Glyco_trans_2-like"/>
</dbReference>
<evidence type="ECO:0000259" key="5">
    <source>
        <dbReference type="Pfam" id="PF00535"/>
    </source>
</evidence>
<keyword evidence="3" id="KW-0328">Glycosyltransferase</keyword>
<gene>
    <name evidence="6" type="ORF">BRW62_04965</name>
</gene>
<dbReference type="SUPFAM" id="SSF53448">
    <property type="entry name" value="Nucleotide-diphospho-sugar transferases"/>
    <property type="match status" value="1"/>
</dbReference>
<sequence>MQYRILAHITGYNDSNSLNKCIDSLLKQTYQISELLIIDNSSTALAISVPLGKISLNVQHHPENIGMAGSLCQGIQYAVNHGFDFIWTFDQDSCPTDDTLEKLITFYTNFSKKDQIGILGCVAVDDSTGQKDGGFLYKNYRFQKISCDLLNTYYECDAVITSGSLINCQIAPNVPLPNTLLFIDAVDFDYCMKIRQHNYKIFILNEAVLRHRFGNSRTVYLPCRSHATYLYTYSTLRYFYVHRNHTYLETRLARNLFFQVLSVAYRVLKAIRKVGVILIFEESDKLLKTYACLRGTVDGLLGRLGKTWH</sequence>
<dbReference type="CDD" id="cd02526">
    <property type="entry name" value="GT2_RfbF_like"/>
    <property type="match status" value="1"/>
</dbReference>
<feature type="domain" description="Glycosyltransferase 2-like" evidence="5">
    <location>
        <begin position="9"/>
        <end position="109"/>
    </location>
</feature>
<dbReference type="GO" id="GO:0016757">
    <property type="term" value="F:glycosyltransferase activity"/>
    <property type="evidence" value="ECO:0007669"/>
    <property type="project" value="UniProtKB-KW"/>
</dbReference>
<evidence type="ECO:0000256" key="2">
    <source>
        <dbReference type="ARBA" id="ARBA00006739"/>
    </source>
</evidence>
<evidence type="ECO:0000256" key="3">
    <source>
        <dbReference type="ARBA" id="ARBA00022676"/>
    </source>
</evidence>
<comment type="pathway">
    <text evidence="1">Cell wall biogenesis; cell wall polysaccharide biosynthesis.</text>
</comment>
<proteinExistence type="inferred from homology"/>
<evidence type="ECO:0000313" key="7">
    <source>
        <dbReference type="Proteomes" id="UP000231057"/>
    </source>
</evidence>
<dbReference type="PANTHER" id="PTHR43179">
    <property type="entry name" value="RHAMNOSYLTRANSFERASE WBBL"/>
    <property type="match status" value="1"/>
</dbReference>
<dbReference type="KEGG" id="slw:BRW62_04965"/>
<dbReference type="Pfam" id="PF00535">
    <property type="entry name" value="Glycos_transf_2"/>
    <property type="match status" value="1"/>
</dbReference>
<comment type="similarity">
    <text evidence="2">Belongs to the glycosyltransferase 2 family.</text>
</comment>